<protein>
    <recommendedName>
        <fullName evidence="10">Major facilitator superfamily (MFS) profile domain-containing protein</fullName>
    </recommendedName>
</protein>
<dbReference type="InterPro" id="IPR005829">
    <property type="entry name" value="Sugar_transporter_CS"/>
</dbReference>
<dbReference type="Pfam" id="PF00083">
    <property type="entry name" value="Sugar_tr"/>
    <property type="match status" value="1"/>
</dbReference>
<dbReference type="InterPro" id="IPR050549">
    <property type="entry name" value="MFS_Trehalose_Transporter"/>
</dbReference>
<sequence length="471" mass="52319">MGATFRQYFASTACTMSVAILATCFNWMEPLMNYFISPESEIPMTTSDSSWLVAFVEIGELLGTVPAGMLADRIGRKKVLLLSGPVSLLAWLLVLTTRNIVVLYVVRCISGIGVAIAYACAPMYIAEISEPRIRGELSGQFQTMWYIGILYSYITGHYLSYQNYAYACCVGPFIFVAFFYLMPESPYYELMVDRPKNAIKALRWLRSTKDVDEEFQSIKKSVEQDMKCKGGWRDLFATKKDTKAFLIVQTVCIIKYLNGIPAVLAYATQIFAQSSNGTLKDHELTIGLGVLLCITTFCSAMISDSVGRRPLLIYSTLISATFNIFTGTYLFLSHQGYDVSDYSWVMYVSIAGFCIVSNIGLGPLMLTIQAEYFPSHTRGIGGGITGITTSVAVFINLKQYQTVEDFFGVYVNFWIFALIGYLGTMFMHIVLPETAGKSLGQIQQNSGSTETIEDAGKIENTLNTEENSTKV</sequence>
<evidence type="ECO:0000256" key="4">
    <source>
        <dbReference type="ARBA" id="ARBA00022597"/>
    </source>
</evidence>
<feature type="region of interest" description="Disordered" evidence="8">
    <location>
        <begin position="448"/>
        <end position="471"/>
    </location>
</feature>
<dbReference type="PROSITE" id="PS00216">
    <property type="entry name" value="SUGAR_TRANSPORT_1"/>
    <property type="match status" value="2"/>
</dbReference>
<feature type="transmembrane region" description="Helical" evidence="9">
    <location>
        <begin position="164"/>
        <end position="182"/>
    </location>
</feature>
<dbReference type="EMBL" id="OV725079">
    <property type="protein sequence ID" value="CAH1397351.1"/>
    <property type="molecule type" value="Genomic_DNA"/>
</dbReference>
<evidence type="ECO:0000259" key="10">
    <source>
        <dbReference type="PROSITE" id="PS50850"/>
    </source>
</evidence>
<feature type="compositionally biased region" description="Polar residues" evidence="8">
    <location>
        <begin position="460"/>
        <end position="471"/>
    </location>
</feature>
<evidence type="ECO:0000256" key="8">
    <source>
        <dbReference type="SAM" id="MobiDB-lite"/>
    </source>
</evidence>
<evidence type="ECO:0000256" key="3">
    <source>
        <dbReference type="ARBA" id="ARBA00022475"/>
    </source>
</evidence>
<evidence type="ECO:0000313" key="11">
    <source>
        <dbReference type="EMBL" id="CAH1397351.1"/>
    </source>
</evidence>
<accession>A0A9P0H8H2</accession>
<evidence type="ECO:0000256" key="9">
    <source>
        <dbReference type="SAM" id="Phobius"/>
    </source>
</evidence>
<dbReference type="GO" id="GO:0005886">
    <property type="term" value="C:plasma membrane"/>
    <property type="evidence" value="ECO:0007669"/>
    <property type="project" value="UniProtKB-SubCell"/>
</dbReference>
<keyword evidence="2" id="KW-0813">Transport</keyword>
<dbReference type="SUPFAM" id="SSF103473">
    <property type="entry name" value="MFS general substrate transporter"/>
    <property type="match status" value="1"/>
</dbReference>
<dbReference type="InterPro" id="IPR036259">
    <property type="entry name" value="MFS_trans_sf"/>
</dbReference>
<dbReference type="OrthoDB" id="6604526at2759"/>
<name>A0A9P0H8H2_NEZVI</name>
<feature type="transmembrane region" description="Helical" evidence="9">
    <location>
        <begin position="137"/>
        <end position="158"/>
    </location>
</feature>
<organism evidence="11 12">
    <name type="scientific">Nezara viridula</name>
    <name type="common">Southern green stink bug</name>
    <name type="synonym">Cimex viridulus</name>
    <dbReference type="NCBI Taxonomy" id="85310"/>
    <lineage>
        <taxon>Eukaryota</taxon>
        <taxon>Metazoa</taxon>
        <taxon>Ecdysozoa</taxon>
        <taxon>Arthropoda</taxon>
        <taxon>Hexapoda</taxon>
        <taxon>Insecta</taxon>
        <taxon>Pterygota</taxon>
        <taxon>Neoptera</taxon>
        <taxon>Paraneoptera</taxon>
        <taxon>Hemiptera</taxon>
        <taxon>Heteroptera</taxon>
        <taxon>Panheteroptera</taxon>
        <taxon>Pentatomomorpha</taxon>
        <taxon>Pentatomoidea</taxon>
        <taxon>Pentatomidae</taxon>
        <taxon>Pentatominae</taxon>
        <taxon>Nezara</taxon>
    </lineage>
</organism>
<dbReference type="Proteomes" id="UP001152798">
    <property type="component" value="Chromosome 3"/>
</dbReference>
<gene>
    <name evidence="11" type="ORF">NEZAVI_LOCUS7191</name>
</gene>
<keyword evidence="6 9" id="KW-1133">Transmembrane helix</keyword>
<keyword evidence="7 9" id="KW-0472">Membrane</keyword>
<dbReference type="PANTHER" id="PTHR48021:SF46">
    <property type="entry name" value="MAJOR FACILITATOR SUPERFAMILY (MFS) PROFILE DOMAIN-CONTAINING PROTEIN"/>
    <property type="match status" value="1"/>
</dbReference>
<dbReference type="PANTHER" id="PTHR48021">
    <property type="match status" value="1"/>
</dbReference>
<feature type="transmembrane region" description="Helical" evidence="9">
    <location>
        <begin position="409"/>
        <end position="431"/>
    </location>
</feature>
<evidence type="ECO:0000256" key="2">
    <source>
        <dbReference type="ARBA" id="ARBA00022448"/>
    </source>
</evidence>
<feature type="transmembrane region" description="Helical" evidence="9">
    <location>
        <begin position="380"/>
        <end position="397"/>
    </location>
</feature>
<evidence type="ECO:0000256" key="1">
    <source>
        <dbReference type="ARBA" id="ARBA00004651"/>
    </source>
</evidence>
<dbReference type="Gene3D" id="1.20.1250.20">
    <property type="entry name" value="MFS general substrate transporter like domains"/>
    <property type="match status" value="1"/>
</dbReference>
<comment type="subcellular location">
    <subcellularLocation>
        <location evidence="1">Cell membrane</location>
        <topology evidence="1">Multi-pass membrane protein</topology>
    </subcellularLocation>
</comment>
<evidence type="ECO:0000256" key="5">
    <source>
        <dbReference type="ARBA" id="ARBA00022692"/>
    </source>
</evidence>
<reference evidence="11" key="1">
    <citation type="submission" date="2022-01" db="EMBL/GenBank/DDBJ databases">
        <authorList>
            <person name="King R."/>
        </authorList>
    </citation>
    <scope>NUCLEOTIDE SEQUENCE</scope>
</reference>
<dbReference type="PROSITE" id="PS50850">
    <property type="entry name" value="MFS"/>
    <property type="match status" value="1"/>
</dbReference>
<evidence type="ECO:0000313" key="12">
    <source>
        <dbReference type="Proteomes" id="UP001152798"/>
    </source>
</evidence>
<feature type="transmembrane region" description="Helical" evidence="9">
    <location>
        <begin position="7"/>
        <end position="28"/>
    </location>
</feature>
<proteinExistence type="predicted"/>
<keyword evidence="4" id="KW-0762">Sugar transport</keyword>
<feature type="domain" description="Major facilitator superfamily (MFS) profile" evidence="10">
    <location>
        <begin position="1"/>
        <end position="435"/>
    </location>
</feature>
<dbReference type="FunFam" id="1.20.1250.20:FF:000218">
    <property type="entry name" value="facilitated trehalose transporter Tret1"/>
    <property type="match status" value="1"/>
</dbReference>
<feature type="transmembrane region" description="Helical" evidence="9">
    <location>
        <begin position="344"/>
        <end position="368"/>
    </location>
</feature>
<keyword evidence="12" id="KW-1185">Reference proteome</keyword>
<feature type="transmembrane region" description="Helical" evidence="9">
    <location>
        <begin position="79"/>
        <end position="95"/>
    </location>
</feature>
<dbReference type="InterPro" id="IPR005828">
    <property type="entry name" value="MFS_sugar_transport-like"/>
</dbReference>
<dbReference type="InterPro" id="IPR020846">
    <property type="entry name" value="MFS_dom"/>
</dbReference>
<feature type="transmembrane region" description="Helical" evidence="9">
    <location>
        <begin position="244"/>
        <end position="264"/>
    </location>
</feature>
<evidence type="ECO:0000256" key="7">
    <source>
        <dbReference type="ARBA" id="ARBA00023136"/>
    </source>
</evidence>
<dbReference type="AlphaFoldDB" id="A0A9P0H8H2"/>
<feature type="transmembrane region" description="Helical" evidence="9">
    <location>
        <begin position="311"/>
        <end position="332"/>
    </location>
</feature>
<feature type="transmembrane region" description="Helical" evidence="9">
    <location>
        <begin position="284"/>
        <end position="302"/>
    </location>
</feature>
<keyword evidence="3" id="KW-1003">Cell membrane</keyword>
<feature type="transmembrane region" description="Helical" evidence="9">
    <location>
        <begin position="101"/>
        <end position="125"/>
    </location>
</feature>
<dbReference type="GO" id="GO:0022857">
    <property type="term" value="F:transmembrane transporter activity"/>
    <property type="evidence" value="ECO:0007669"/>
    <property type="project" value="InterPro"/>
</dbReference>
<keyword evidence="5 9" id="KW-0812">Transmembrane</keyword>
<evidence type="ECO:0000256" key="6">
    <source>
        <dbReference type="ARBA" id="ARBA00022989"/>
    </source>
</evidence>